<dbReference type="OrthoDB" id="525027at2759"/>
<dbReference type="PhylomeDB" id="A7SPK0"/>
<feature type="compositionally biased region" description="Basic and acidic residues" evidence="1">
    <location>
        <begin position="368"/>
        <end position="380"/>
    </location>
</feature>
<protein>
    <recommendedName>
        <fullName evidence="4">Protein SCAI</fullName>
    </recommendedName>
</protein>
<dbReference type="AlphaFoldDB" id="A7SPK0"/>
<keyword evidence="3" id="KW-1185">Reference proteome</keyword>
<gene>
    <name evidence="2" type="ORF">NEMVEDRAFT_v1g235769</name>
</gene>
<evidence type="ECO:0000313" key="3">
    <source>
        <dbReference type="Proteomes" id="UP000001593"/>
    </source>
</evidence>
<evidence type="ECO:0000313" key="2">
    <source>
        <dbReference type="EMBL" id="EDO34366.1"/>
    </source>
</evidence>
<dbReference type="Pfam" id="PF12070">
    <property type="entry name" value="SCAI"/>
    <property type="match status" value="1"/>
</dbReference>
<sequence length="580" mass="66892">MAADVNGEVETRIEPKKIVSEFCHLLEKSRLLFNSLRDLPQFGGKHWQTHFGKTFDVYTRLWKFQQQNRTILDEHYHLKRWQIGEIASKIGQLYYHYYLRTSETNHLQESFAFYSAIRSRAYYSQASKEEKPDLMVKKLRYYARYTVVCLLLNKMDLVKELVQEFTHYMEEYVTVYDADDDEEWRLVISEVTAFVQADNLVSVMTPDVLPVMLSHRMKPLDIPSMHAGPPSGSVLSLQEIIIIGNCEKQVKFSELTLDMFRMLQALEREPEENPPRTLETSMSNEQLPEDRSSTETSINPKRPNPHKYLLYKPTFAQIHVFLSVGFKELPTNGVLMVYVSGDACVGSSRQGDDGPYEQGGVLTSQRKTGNEEGGAKRRPTNTKEAHCLYPDDLVPLTRKPLLVVVDCPSSHAFKFFPNLFGQPLLCLMSPSSAPVAVSELNRKGSLFTMFLYSPLVAFSYICSIADLRSDLWDSCQRQIRRILGDILRVFHDWSRAVDLTFQKFLEDDLMKMLILRYVFCFYAMHLHRAFKGSEYYPKCFPKLPTEILINGGVEKQVLELASMLDVRSLFYEVGEAPPFD</sequence>
<dbReference type="GO" id="GO:0003714">
    <property type="term" value="F:transcription corepressor activity"/>
    <property type="evidence" value="ECO:0000318"/>
    <property type="project" value="GO_Central"/>
</dbReference>
<name>A7SPK0_NEMVE</name>
<accession>A7SPK0</accession>
<dbReference type="GO" id="GO:0005634">
    <property type="term" value="C:nucleus"/>
    <property type="evidence" value="ECO:0000318"/>
    <property type="project" value="GO_Central"/>
</dbReference>
<proteinExistence type="predicted"/>
<dbReference type="InParanoid" id="A7SPK0"/>
<evidence type="ECO:0008006" key="4">
    <source>
        <dbReference type="Google" id="ProtNLM"/>
    </source>
</evidence>
<dbReference type="OMA" id="HCIHPGD"/>
<dbReference type="STRING" id="45351.A7SPK0"/>
<dbReference type="PANTHER" id="PTHR21243">
    <property type="entry name" value="PROTEIN SCAI"/>
    <property type="match status" value="1"/>
</dbReference>
<organism evidence="2 3">
    <name type="scientific">Nematostella vectensis</name>
    <name type="common">Starlet sea anemone</name>
    <dbReference type="NCBI Taxonomy" id="45351"/>
    <lineage>
        <taxon>Eukaryota</taxon>
        <taxon>Metazoa</taxon>
        <taxon>Cnidaria</taxon>
        <taxon>Anthozoa</taxon>
        <taxon>Hexacorallia</taxon>
        <taxon>Actiniaria</taxon>
        <taxon>Edwardsiidae</taxon>
        <taxon>Nematostella</taxon>
    </lineage>
</organism>
<evidence type="ECO:0000256" key="1">
    <source>
        <dbReference type="SAM" id="MobiDB-lite"/>
    </source>
</evidence>
<feature type="region of interest" description="Disordered" evidence="1">
    <location>
        <begin position="267"/>
        <end position="304"/>
    </location>
</feature>
<dbReference type="eggNOG" id="ENOG502QPT4">
    <property type="taxonomic scope" value="Eukaryota"/>
</dbReference>
<feature type="region of interest" description="Disordered" evidence="1">
    <location>
        <begin position="348"/>
        <end position="380"/>
    </location>
</feature>
<dbReference type="EMBL" id="DS469734">
    <property type="protein sequence ID" value="EDO34366.1"/>
    <property type="molecule type" value="Genomic_DNA"/>
</dbReference>
<dbReference type="GO" id="GO:0006351">
    <property type="term" value="P:DNA-templated transcription"/>
    <property type="evidence" value="ECO:0007669"/>
    <property type="project" value="InterPro"/>
</dbReference>
<dbReference type="FunCoup" id="A7SPK0">
    <property type="interactions" value="402"/>
</dbReference>
<dbReference type="InterPro" id="IPR022709">
    <property type="entry name" value="SCAI"/>
</dbReference>
<dbReference type="KEGG" id="nve:5505715"/>
<reference evidence="2 3" key="1">
    <citation type="journal article" date="2007" name="Science">
        <title>Sea anemone genome reveals ancestral eumetazoan gene repertoire and genomic organization.</title>
        <authorList>
            <person name="Putnam N.H."/>
            <person name="Srivastava M."/>
            <person name="Hellsten U."/>
            <person name="Dirks B."/>
            <person name="Chapman J."/>
            <person name="Salamov A."/>
            <person name="Terry A."/>
            <person name="Shapiro H."/>
            <person name="Lindquist E."/>
            <person name="Kapitonov V.V."/>
            <person name="Jurka J."/>
            <person name="Genikhovich G."/>
            <person name="Grigoriev I.V."/>
            <person name="Lucas S.M."/>
            <person name="Steele R.E."/>
            <person name="Finnerty J.R."/>
            <person name="Technau U."/>
            <person name="Martindale M.Q."/>
            <person name="Rokhsar D.S."/>
        </authorList>
    </citation>
    <scope>NUCLEOTIDE SEQUENCE [LARGE SCALE GENOMIC DNA]</scope>
    <source>
        <strain evidence="3">CH2 X CH6</strain>
    </source>
</reference>
<dbReference type="Proteomes" id="UP000001593">
    <property type="component" value="Unassembled WGS sequence"/>
</dbReference>
<dbReference type="HOGENOM" id="CLU_020095_2_1_1"/>